<evidence type="ECO:0000256" key="5">
    <source>
        <dbReference type="PROSITE-ProRule" id="PRU00533"/>
    </source>
</evidence>
<evidence type="ECO:0000313" key="7">
    <source>
        <dbReference type="EMBL" id="SHI90228.1"/>
    </source>
</evidence>
<dbReference type="STRING" id="1447782.SAMN05444417_2235"/>
<dbReference type="InterPro" id="IPR001690">
    <property type="entry name" value="Autoind_synthase"/>
</dbReference>
<dbReference type="PROSITE" id="PS51187">
    <property type="entry name" value="AUTOINDUCER_SYNTH_2"/>
    <property type="match status" value="1"/>
</dbReference>
<evidence type="ECO:0000313" key="8">
    <source>
        <dbReference type="Proteomes" id="UP000184292"/>
    </source>
</evidence>
<dbReference type="GO" id="GO:0009372">
    <property type="term" value="P:quorum sensing"/>
    <property type="evidence" value="ECO:0007669"/>
    <property type="project" value="UniProtKB-UniRule"/>
</dbReference>
<dbReference type="SUPFAM" id="SSF55729">
    <property type="entry name" value="Acyl-CoA N-acyltransferases (Nat)"/>
    <property type="match status" value="1"/>
</dbReference>
<comment type="catalytic activity">
    <reaction evidence="6">
        <text>a fatty acyl-[ACP] + S-adenosyl-L-methionine = an N-acyl-L-homoserine lactone + S-methyl-5'-thioadenosine + holo-[ACP] + H(+)</text>
        <dbReference type="Rhea" id="RHEA:10096"/>
        <dbReference type="Rhea" id="RHEA-COMP:9685"/>
        <dbReference type="Rhea" id="RHEA-COMP:14125"/>
        <dbReference type="ChEBI" id="CHEBI:15378"/>
        <dbReference type="ChEBI" id="CHEBI:17509"/>
        <dbReference type="ChEBI" id="CHEBI:55474"/>
        <dbReference type="ChEBI" id="CHEBI:59789"/>
        <dbReference type="ChEBI" id="CHEBI:64479"/>
        <dbReference type="ChEBI" id="CHEBI:138651"/>
        <dbReference type="EC" id="2.3.1.184"/>
    </reaction>
</comment>
<dbReference type="EC" id="2.3.1.184" evidence="6"/>
<dbReference type="InterPro" id="IPR016181">
    <property type="entry name" value="Acyl_CoA_acyltransferase"/>
</dbReference>
<dbReference type="AlphaFoldDB" id="A0A1M6EXQ9"/>
<keyword evidence="2 6" id="KW-0808">Transferase</keyword>
<dbReference type="Pfam" id="PF00765">
    <property type="entry name" value="Autoind_synth"/>
    <property type="match status" value="1"/>
</dbReference>
<dbReference type="Proteomes" id="UP000184292">
    <property type="component" value="Unassembled WGS sequence"/>
</dbReference>
<dbReference type="OrthoDB" id="6169313at2"/>
<dbReference type="GO" id="GO:0007165">
    <property type="term" value="P:signal transduction"/>
    <property type="evidence" value="ECO:0007669"/>
    <property type="project" value="TreeGrafter"/>
</dbReference>
<comment type="similarity">
    <text evidence="5 6">Belongs to the autoinducer synthase family.</text>
</comment>
<accession>A0A1M6EXQ9</accession>
<dbReference type="PANTHER" id="PTHR39322">
    <property type="entry name" value="ACYL-HOMOSERINE-LACTONE SYNTHASE"/>
    <property type="match status" value="1"/>
</dbReference>
<sequence length="216" mass="23828">MIVIDFTLATAHRHGAAFYDYLGLRKRYFVDGLHWDLPHDDEVEMDQYDNPAAHYVLATEGGAVLGGARGMSMTAAWGRHSNMLRDARDGLLPGIDPAIVPGETDFARCWECTRFVLSRRLATRAARADAITGLLDRICGIVRDHGGERVMSLSPLPMVRTLRQLGYAAERRGAAYTCPEDGRRYAVIDMPASARNRTLQPAMRSPVAGAESRRAA</sequence>
<evidence type="ECO:0000256" key="2">
    <source>
        <dbReference type="ARBA" id="ARBA00022679"/>
    </source>
</evidence>
<keyword evidence="1 5" id="KW-0673">Quorum sensing</keyword>
<protein>
    <recommendedName>
        <fullName evidence="6">Acyl-homoserine-lactone synthase</fullName>
        <ecNumber evidence="6">2.3.1.184</ecNumber>
    </recommendedName>
    <alternativeName>
        <fullName evidence="6">Autoinducer synthesis protein</fullName>
    </alternativeName>
</protein>
<evidence type="ECO:0000256" key="4">
    <source>
        <dbReference type="ARBA" id="ARBA00022929"/>
    </source>
</evidence>
<keyword evidence="3 6" id="KW-0949">S-adenosyl-L-methionine</keyword>
<evidence type="ECO:0000256" key="1">
    <source>
        <dbReference type="ARBA" id="ARBA00022654"/>
    </source>
</evidence>
<dbReference type="GO" id="GO:0061579">
    <property type="term" value="F:N-acyl homoserine lactone synthase activity"/>
    <property type="evidence" value="ECO:0007669"/>
    <property type="project" value="UniProtKB-UniRule"/>
</dbReference>
<proteinExistence type="inferred from homology"/>
<keyword evidence="4 5" id="KW-0071">Autoinducer synthesis</keyword>
<evidence type="ECO:0000256" key="6">
    <source>
        <dbReference type="RuleBase" id="RU361135"/>
    </source>
</evidence>
<dbReference type="Gene3D" id="3.40.630.30">
    <property type="match status" value="1"/>
</dbReference>
<evidence type="ECO:0000256" key="3">
    <source>
        <dbReference type="ARBA" id="ARBA00022691"/>
    </source>
</evidence>
<gene>
    <name evidence="7" type="ORF">SAMN05444417_2235</name>
</gene>
<keyword evidence="8" id="KW-1185">Reference proteome</keyword>
<dbReference type="PANTHER" id="PTHR39322:SF1">
    <property type="entry name" value="ISOVALERYL-HOMOSERINE LACTONE SYNTHASE"/>
    <property type="match status" value="1"/>
</dbReference>
<organism evidence="7 8">
    <name type="scientific">Wenxinia saemankumensis</name>
    <dbReference type="NCBI Taxonomy" id="1447782"/>
    <lineage>
        <taxon>Bacteria</taxon>
        <taxon>Pseudomonadati</taxon>
        <taxon>Pseudomonadota</taxon>
        <taxon>Alphaproteobacteria</taxon>
        <taxon>Rhodobacterales</taxon>
        <taxon>Roseobacteraceae</taxon>
        <taxon>Wenxinia</taxon>
    </lineage>
</organism>
<dbReference type="RefSeq" id="WP_073329969.1">
    <property type="nucleotide sequence ID" value="NZ_FQYO01000003.1"/>
</dbReference>
<dbReference type="EMBL" id="FQYO01000003">
    <property type="protein sequence ID" value="SHI90228.1"/>
    <property type="molecule type" value="Genomic_DNA"/>
</dbReference>
<reference evidence="7 8" key="1">
    <citation type="submission" date="2016-11" db="EMBL/GenBank/DDBJ databases">
        <authorList>
            <person name="Jaros S."/>
            <person name="Januszkiewicz K."/>
            <person name="Wedrychowicz H."/>
        </authorList>
    </citation>
    <scope>NUCLEOTIDE SEQUENCE [LARGE SCALE GENOMIC DNA]</scope>
    <source>
        <strain evidence="7 8">DSM 100565</strain>
    </source>
</reference>
<dbReference type="PRINTS" id="PR01549">
    <property type="entry name" value="AUTOINDCRSYN"/>
</dbReference>
<name>A0A1M6EXQ9_9RHOB</name>